<gene>
    <name evidence="1" type="ORF">TH53_06890</name>
</gene>
<evidence type="ECO:0000313" key="1">
    <source>
        <dbReference type="EMBL" id="KIO77857.1"/>
    </source>
</evidence>
<dbReference type="Proteomes" id="UP000032049">
    <property type="component" value="Unassembled WGS sequence"/>
</dbReference>
<protein>
    <submittedName>
        <fullName evidence="1">Contig28, whole genome shotgun sequence</fullName>
    </submittedName>
</protein>
<dbReference type="RefSeq" id="WP_041880039.1">
    <property type="nucleotide sequence ID" value="NZ_JXRA01000028.1"/>
</dbReference>
<name>A0A0D0GKZ7_9SPHI</name>
<dbReference type="AlphaFoldDB" id="A0A0D0GKZ7"/>
<dbReference type="STRING" id="1503925.TH53_06890"/>
<dbReference type="EMBL" id="JXRA01000028">
    <property type="protein sequence ID" value="KIO77857.1"/>
    <property type="molecule type" value="Genomic_DNA"/>
</dbReference>
<proteinExistence type="predicted"/>
<accession>A0A0D0GKZ7</accession>
<reference evidence="1 2" key="1">
    <citation type="submission" date="2015-01" db="EMBL/GenBank/DDBJ databases">
        <title>Draft genome sequence of Pedobacter sp. NL19 isolated from sludge of an effluent treatment pond in an abandoned uranium mine.</title>
        <authorList>
            <person name="Santos T."/>
            <person name="Caetano T."/>
            <person name="Covas C."/>
            <person name="Cruz A."/>
            <person name="Mendo S."/>
        </authorList>
    </citation>
    <scope>NUCLEOTIDE SEQUENCE [LARGE SCALE GENOMIC DNA]</scope>
    <source>
        <strain evidence="1 2">NL19</strain>
    </source>
</reference>
<evidence type="ECO:0000313" key="2">
    <source>
        <dbReference type="Proteomes" id="UP000032049"/>
    </source>
</evidence>
<keyword evidence="2" id="KW-1185">Reference proteome</keyword>
<sequence length="67" mass="8084">MTVSDLFNTLDFSLKRDFGGLFYTNRIKWETQQIKLSFNYRFGNKKIKGPKEFETGVKDEKKRMKQR</sequence>
<organism evidence="1 2">
    <name type="scientific">Pedobacter lusitanus</name>
    <dbReference type="NCBI Taxonomy" id="1503925"/>
    <lineage>
        <taxon>Bacteria</taxon>
        <taxon>Pseudomonadati</taxon>
        <taxon>Bacteroidota</taxon>
        <taxon>Sphingobacteriia</taxon>
        <taxon>Sphingobacteriales</taxon>
        <taxon>Sphingobacteriaceae</taxon>
        <taxon>Pedobacter</taxon>
    </lineage>
</organism>
<comment type="caution">
    <text evidence="1">The sequence shown here is derived from an EMBL/GenBank/DDBJ whole genome shotgun (WGS) entry which is preliminary data.</text>
</comment>